<accession>A0ABP0KBJ5</accession>
<reference evidence="8 9" key="1">
    <citation type="submission" date="2024-02" db="EMBL/GenBank/DDBJ databases">
        <authorList>
            <person name="Chen Y."/>
            <person name="Shah S."/>
            <person name="Dougan E. K."/>
            <person name="Thang M."/>
            <person name="Chan C."/>
        </authorList>
    </citation>
    <scope>NUCLEOTIDE SEQUENCE [LARGE SCALE GENOMIC DNA]</scope>
</reference>
<evidence type="ECO:0000256" key="1">
    <source>
        <dbReference type="ARBA" id="ARBA00012190"/>
    </source>
</evidence>
<keyword evidence="3" id="KW-0156">Chromatin regulator</keyword>
<keyword evidence="9" id="KW-1185">Reference proteome</keyword>
<evidence type="ECO:0000313" key="8">
    <source>
        <dbReference type="EMBL" id="CAK9023929.1"/>
    </source>
</evidence>
<feature type="region of interest" description="Disordered" evidence="6">
    <location>
        <begin position="69"/>
        <end position="88"/>
    </location>
</feature>
<comment type="caution">
    <text evidence="8">The sequence shown here is derived from an EMBL/GenBank/DDBJ whole genome shotgun (WGS) entry which is preliminary data.</text>
</comment>
<dbReference type="Proteomes" id="UP001642484">
    <property type="component" value="Unassembled WGS sequence"/>
</dbReference>
<dbReference type="SUPFAM" id="SSF53335">
    <property type="entry name" value="S-adenosyl-L-methionine-dependent methyltransferases"/>
    <property type="match status" value="1"/>
</dbReference>
<gene>
    <name evidence="8" type="ORF">CCMP2556_LOCUS15415</name>
</gene>
<dbReference type="Pfam" id="PF08123">
    <property type="entry name" value="DOT1"/>
    <property type="match status" value="1"/>
</dbReference>
<sequence length="569" mass="62194">MLYTTSNPEECAPCPLCRFNSREATNVPRRPDVVFRFGLGTGSVGLIHMPLGSKSCRLVRPGATGAVRRPPMAEEEAAEVPPEPVPSLTEEDIQTRLGIFEEIFKGYDALEVKQKSMAERREKEAPPPADGEETEQAPVEITPNIALAYSELNFQVVANLVDLVKQKCGPMYPGQGVFLDFGSGCGKLVLAAALLHPFQKVIGIEALQSLNEIEAAVQAKYAEVEVPEGVVKPEVSFVKGDFVSEFDAVLEPIAPEATFAIAVATTFGDPEMQAVSKLAQKMPQGASLFLVTQKLEESLVVDVNRNPRQRRSVATKKALAQRGVEPTGIEIELEPAENDPNGWRLKDTVPLELEWGTTNCYLYKKYSYPYCDVNDICMATPLPEAEDQTVVPAFYMSPTTVVYMDDLAEIEKEVSKTAPFCEESRKKAVTIYEKKLAAAKQKATEMLSEAVAEALACVRKESEAYAQDGNVHYKLEEASDTAKLLEALISGEGLPSSPKVTEFMGTQWLAACGELDPEATGVVPEAQLPALWGKVKAGFAEHIERALKQLKDFGVEVPESEHRPQESVP</sequence>
<dbReference type="InterPro" id="IPR029063">
    <property type="entry name" value="SAM-dependent_MTases_sf"/>
</dbReference>
<evidence type="ECO:0000256" key="2">
    <source>
        <dbReference type="ARBA" id="ARBA00020987"/>
    </source>
</evidence>
<evidence type="ECO:0000256" key="3">
    <source>
        <dbReference type="ARBA" id="ARBA00022853"/>
    </source>
</evidence>
<dbReference type="EC" id="2.1.1.360" evidence="1"/>
<dbReference type="InterPro" id="IPR025789">
    <property type="entry name" value="DOT1_dom"/>
</dbReference>
<evidence type="ECO:0000259" key="7">
    <source>
        <dbReference type="Pfam" id="PF08123"/>
    </source>
</evidence>
<feature type="region of interest" description="Disordered" evidence="6">
    <location>
        <begin position="117"/>
        <end position="136"/>
    </location>
</feature>
<proteinExistence type="predicted"/>
<comment type="catalytic activity">
    <reaction evidence="5">
        <text>L-lysyl(79)-[histone H3] + 3 S-adenosyl-L-methionine = N(6),N(6),N(6)-trimethyl-L-lysyl(79)-[histone H3] + 3 S-adenosyl-L-homocysteine + 3 H(+)</text>
        <dbReference type="Rhea" id="RHEA:60328"/>
        <dbReference type="Rhea" id="RHEA-COMP:15549"/>
        <dbReference type="Rhea" id="RHEA-COMP:15552"/>
        <dbReference type="ChEBI" id="CHEBI:15378"/>
        <dbReference type="ChEBI" id="CHEBI:29969"/>
        <dbReference type="ChEBI" id="CHEBI:57856"/>
        <dbReference type="ChEBI" id="CHEBI:59789"/>
        <dbReference type="ChEBI" id="CHEBI:61961"/>
        <dbReference type="EC" id="2.1.1.360"/>
    </reaction>
</comment>
<dbReference type="PANTHER" id="PTHR21451">
    <property type="entry name" value="HISTONE H3 METHYLTRANSFERASE"/>
    <property type="match status" value="1"/>
</dbReference>
<evidence type="ECO:0000256" key="5">
    <source>
        <dbReference type="ARBA" id="ARBA00047770"/>
    </source>
</evidence>
<protein>
    <recommendedName>
        <fullName evidence="2">Histone-lysine N-methyltransferase, H3 lysine-79 specific</fullName>
        <ecNumber evidence="1">2.1.1.360</ecNumber>
    </recommendedName>
    <alternativeName>
        <fullName evidence="4">Histone H3-K79 methyltransferase</fullName>
    </alternativeName>
</protein>
<feature type="domain" description="DOT1" evidence="7">
    <location>
        <begin position="148"/>
        <end position="288"/>
    </location>
</feature>
<dbReference type="EMBL" id="CAXAMN010008091">
    <property type="protein sequence ID" value="CAK9023929.1"/>
    <property type="molecule type" value="Genomic_DNA"/>
</dbReference>
<name>A0ABP0KBJ5_9DINO</name>
<dbReference type="Gene3D" id="3.40.50.150">
    <property type="entry name" value="Vaccinia Virus protein VP39"/>
    <property type="match status" value="1"/>
</dbReference>
<evidence type="ECO:0000256" key="4">
    <source>
        <dbReference type="ARBA" id="ARBA00029821"/>
    </source>
</evidence>
<organism evidence="8 9">
    <name type="scientific">Durusdinium trenchii</name>
    <dbReference type="NCBI Taxonomy" id="1381693"/>
    <lineage>
        <taxon>Eukaryota</taxon>
        <taxon>Sar</taxon>
        <taxon>Alveolata</taxon>
        <taxon>Dinophyceae</taxon>
        <taxon>Suessiales</taxon>
        <taxon>Symbiodiniaceae</taxon>
        <taxon>Durusdinium</taxon>
    </lineage>
</organism>
<evidence type="ECO:0000256" key="6">
    <source>
        <dbReference type="SAM" id="MobiDB-lite"/>
    </source>
</evidence>
<dbReference type="PANTHER" id="PTHR21451:SF19">
    <property type="entry name" value="ACTIVATED IN BLOCKED UNFOLDED PROTEIN RESPONSE"/>
    <property type="match status" value="1"/>
</dbReference>
<dbReference type="InterPro" id="IPR030445">
    <property type="entry name" value="H3-K79_meTrfase"/>
</dbReference>
<dbReference type="CDD" id="cd02440">
    <property type="entry name" value="AdoMet_MTases"/>
    <property type="match status" value="1"/>
</dbReference>
<evidence type="ECO:0000313" key="9">
    <source>
        <dbReference type="Proteomes" id="UP001642484"/>
    </source>
</evidence>